<keyword evidence="1" id="KW-0812">Transmembrane</keyword>
<protein>
    <submittedName>
        <fullName evidence="2">Uncharacterized protein</fullName>
    </submittedName>
</protein>
<dbReference type="EMBL" id="JBHSWU010001523">
    <property type="protein sequence ID" value="MFC6726931.1"/>
    <property type="molecule type" value="Genomic_DNA"/>
</dbReference>
<evidence type="ECO:0000313" key="3">
    <source>
        <dbReference type="Proteomes" id="UP001596328"/>
    </source>
</evidence>
<dbReference type="InterPro" id="IPR057182">
    <property type="entry name" value="DUF7860"/>
</dbReference>
<dbReference type="Proteomes" id="UP001596328">
    <property type="component" value="Unassembled WGS sequence"/>
</dbReference>
<dbReference type="AlphaFoldDB" id="A0ABD5S5T0"/>
<keyword evidence="1" id="KW-0472">Membrane</keyword>
<accession>A0ABD5S5T0</accession>
<feature type="transmembrane region" description="Helical" evidence="1">
    <location>
        <begin position="12"/>
        <end position="35"/>
    </location>
</feature>
<keyword evidence="1" id="KW-1133">Transmembrane helix</keyword>
<feature type="transmembrane region" description="Helical" evidence="1">
    <location>
        <begin position="55"/>
        <end position="74"/>
    </location>
</feature>
<evidence type="ECO:0000256" key="1">
    <source>
        <dbReference type="SAM" id="Phobius"/>
    </source>
</evidence>
<name>A0ABD5S5T0_9EURY</name>
<dbReference type="Pfam" id="PF25259">
    <property type="entry name" value="DUF7860"/>
    <property type="match status" value="1"/>
</dbReference>
<keyword evidence="3" id="KW-1185">Reference proteome</keyword>
<reference evidence="2 3" key="1">
    <citation type="journal article" date="2019" name="Int. J. Syst. Evol. Microbiol.">
        <title>The Global Catalogue of Microorganisms (GCM) 10K type strain sequencing project: providing services to taxonomists for standard genome sequencing and annotation.</title>
        <authorList>
            <consortium name="The Broad Institute Genomics Platform"/>
            <consortium name="The Broad Institute Genome Sequencing Center for Infectious Disease"/>
            <person name="Wu L."/>
            <person name="Ma J."/>
        </authorList>
    </citation>
    <scope>NUCLEOTIDE SEQUENCE [LARGE SCALE GENOMIC DNA]</scope>
    <source>
        <strain evidence="2 3">NBRC 111368</strain>
    </source>
</reference>
<evidence type="ECO:0000313" key="2">
    <source>
        <dbReference type="EMBL" id="MFC6726931.1"/>
    </source>
</evidence>
<organism evidence="2 3">
    <name type="scientific">Halobium palmae</name>
    <dbReference type="NCBI Taxonomy" id="1776492"/>
    <lineage>
        <taxon>Archaea</taxon>
        <taxon>Methanobacteriati</taxon>
        <taxon>Methanobacteriota</taxon>
        <taxon>Stenosarchaea group</taxon>
        <taxon>Halobacteria</taxon>
        <taxon>Halobacteriales</taxon>
        <taxon>Haloferacaceae</taxon>
        <taxon>Halobium</taxon>
    </lineage>
</organism>
<comment type="caution">
    <text evidence="2">The sequence shown here is derived from an EMBL/GenBank/DDBJ whole genome shotgun (WGS) entry which is preliminary data.</text>
</comment>
<sequence length="76" mass="8203">MTGRYGKIDYPKFAKGGFALGVAMLVVGALVQFGSHAFFGPLPGWESQLFLDIEFLGLLIALLAPLFFGIILPLTE</sequence>
<proteinExistence type="predicted"/>
<gene>
    <name evidence="2" type="ORF">ACFQE1_21640</name>
</gene>